<evidence type="ECO:0000313" key="2">
    <source>
        <dbReference type="EMBL" id="OSC98174.1"/>
    </source>
</evidence>
<evidence type="ECO:0000256" key="1">
    <source>
        <dbReference type="SAM" id="MobiDB-lite"/>
    </source>
</evidence>
<feature type="region of interest" description="Disordered" evidence="1">
    <location>
        <begin position="1"/>
        <end position="53"/>
    </location>
</feature>
<reference evidence="2 3" key="1">
    <citation type="journal article" date="2015" name="Biotechnol. Biofuels">
        <title>Enhanced degradation of softwood versus hardwood by the white-rot fungus Pycnoporus coccineus.</title>
        <authorList>
            <person name="Couturier M."/>
            <person name="Navarro D."/>
            <person name="Chevret D."/>
            <person name="Henrissat B."/>
            <person name="Piumi F."/>
            <person name="Ruiz-Duenas F.J."/>
            <person name="Martinez A.T."/>
            <person name="Grigoriev I.V."/>
            <person name="Riley R."/>
            <person name="Lipzen A."/>
            <person name="Berrin J.G."/>
            <person name="Master E.R."/>
            <person name="Rosso M.N."/>
        </authorList>
    </citation>
    <scope>NUCLEOTIDE SEQUENCE [LARGE SCALE GENOMIC DNA]</scope>
    <source>
        <strain evidence="2 3">BRFM310</strain>
    </source>
</reference>
<accession>A0A1Y2IAN0</accession>
<organism evidence="2 3">
    <name type="scientific">Trametes coccinea (strain BRFM310)</name>
    <name type="common">Pycnoporus coccineus</name>
    <dbReference type="NCBI Taxonomy" id="1353009"/>
    <lineage>
        <taxon>Eukaryota</taxon>
        <taxon>Fungi</taxon>
        <taxon>Dikarya</taxon>
        <taxon>Basidiomycota</taxon>
        <taxon>Agaricomycotina</taxon>
        <taxon>Agaricomycetes</taxon>
        <taxon>Polyporales</taxon>
        <taxon>Polyporaceae</taxon>
        <taxon>Trametes</taxon>
    </lineage>
</organism>
<keyword evidence="3" id="KW-1185">Reference proteome</keyword>
<dbReference type="AlphaFoldDB" id="A0A1Y2IAN0"/>
<dbReference type="OrthoDB" id="2628807at2759"/>
<dbReference type="Proteomes" id="UP000193067">
    <property type="component" value="Unassembled WGS sequence"/>
</dbReference>
<name>A0A1Y2IAN0_TRAC3</name>
<sequence length="285" mass="32008">MPKAKATRQSNASRQPYDGSKRTRKPRAQPKSSTGGSSQALSSSTSTIPSPYMPLMVPKTATGAVMYRDICVQHVKTRYPDIEPRNDWELLRMAEVSLQGTPEEIYAILDKQHQGFLNVFGDETEWMVAKALNQYIEPTGIKPLPKETNKYIHSCPIPDTKYSIRLFPGSISAAEYCLDFVDTESGEPVNSPFEFELWGIPDPDTPWLGTSITMKLRSMEQSHGIKQKDILPGHEKFLLRDGQTCALIRPGKPKVRFTVPVRKHPDTSQAAPEDEIVLRLPKIIE</sequence>
<protein>
    <submittedName>
        <fullName evidence="2">Uncharacterized protein</fullName>
    </submittedName>
</protein>
<feature type="compositionally biased region" description="Low complexity" evidence="1">
    <location>
        <begin position="32"/>
        <end position="50"/>
    </location>
</feature>
<evidence type="ECO:0000313" key="3">
    <source>
        <dbReference type="Proteomes" id="UP000193067"/>
    </source>
</evidence>
<dbReference type="EMBL" id="KZ084141">
    <property type="protein sequence ID" value="OSC98174.1"/>
    <property type="molecule type" value="Genomic_DNA"/>
</dbReference>
<gene>
    <name evidence="2" type="ORF">PYCCODRAFT_1480778</name>
</gene>
<proteinExistence type="predicted"/>